<evidence type="ECO:0000313" key="1">
    <source>
        <dbReference type="EMBL" id="XAI70645.1"/>
    </source>
</evidence>
<organism evidence="1">
    <name type="scientific">Pseudomonas phage Touem01</name>
    <dbReference type="NCBI Taxonomy" id="3138548"/>
    <lineage>
        <taxon>Viruses</taxon>
    </lineage>
</organism>
<protein>
    <submittedName>
        <fullName evidence="1">Uncharacterized protein</fullName>
    </submittedName>
</protein>
<proteinExistence type="predicted"/>
<gene>
    <name evidence="1" type="ORF">Touem01_00116</name>
</gene>
<sequence length="54" mass="6084">MSHPQPKRPTAAELIEAHSKAAYIVATSHRGVVRADREGFDHGQARQIMVNQYR</sequence>
<name>A0AAU6W2V3_9VIRU</name>
<reference evidence="1" key="1">
    <citation type="journal article" date="2024" name="J. Gen. Virol.">
        <title>Novel phages of Pseudomonas syringae unveil numerous potential auxiliary metabolic genes.</title>
        <authorList>
            <person name="Feltin C."/>
            <person name="Garneau J.R."/>
            <person name="Morris C.E."/>
            <person name="Berard A."/>
            <person name="Torres-Barcelo C."/>
        </authorList>
    </citation>
    <scope>NUCLEOTIDE SEQUENCE</scope>
</reference>
<dbReference type="EMBL" id="PP179325">
    <property type="protein sequence ID" value="XAI70645.1"/>
    <property type="molecule type" value="Genomic_DNA"/>
</dbReference>
<accession>A0AAU6W2V3</accession>